<dbReference type="InterPro" id="IPR001647">
    <property type="entry name" value="HTH_TetR"/>
</dbReference>
<dbReference type="InterPro" id="IPR036271">
    <property type="entry name" value="Tet_transcr_reg_TetR-rel_C_sf"/>
</dbReference>
<dbReference type="SUPFAM" id="SSF48498">
    <property type="entry name" value="Tetracyclin repressor-like, C-terminal domain"/>
    <property type="match status" value="1"/>
</dbReference>
<proteinExistence type="predicted"/>
<keyword evidence="1" id="KW-0805">Transcription regulation</keyword>
<dbReference type="Proteomes" id="UP001501676">
    <property type="component" value="Unassembled WGS sequence"/>
</dbReference>
<dbReference type="Pfam" id="PF00440">
    <property type="entry name" value="TetR_N"/>
    <property type="match status" value="1"/>
</dbReference>
<keyword evidence="2 4" id="KW-0238">DNA-binding</keyword>
<evidence type="ECO:0000256" key="4">
    <source>
        <dbReference type="PROSITE-ProRule" id="PRU00335"/>
    </source>
</evidence>
<dbReference type="Gene3D" id="1.10.357.10">
    <property type="entry name" value="Tetracycline Repressor, domain 2"/>
    <property type="match status" value="1"/>
</dbReference>
<dbReference type="InterPro" id="IPR050109">
    <property type="entry name" value="HTH-type_TetR-like_transc_reg"/>
</dbReference>
<protein>
    <recommendedName>
        <fullName evidence="5">HTH tetR-type domain-containing protein</fullName>
    </recommendedName>
</protein>
<gene>
    <name evidence="6" type="ORF">GCM10020369_84920</name>
</gene>
<feature type="domain" description="HTH tetR-type" evidence="5">
    <location>
        <begin position="41"/>
        <end position="101"/>
    </location>
</feature>
<comment type="caution">
    <text evidence="6">The sequence shown here is derived from an EMBL/GenBank/DDBJ whole genome shotgun (WGS) entry which is preliminary data.</text>
</comment>
<evidence type="ECO:0000256" key="1">
    <source>
        <dbReference type="ARBA" id="ARBA00023015"/>
    </source>
</evidence>
<name>A0ABP6TCG8_9ACTN</name>
<dbReference type="InterPro" id="IPR009057">
    <property type="entry name" value="Homeodomain-like_sf"/>
</dbReference>
<sequence>MARQGPAPAPRPDPFAPPVYELVSLFMTEKTVTTRVTRRRQAVLAEILTAAWQLAATEGLSGISLRLLATRLGMRPQSLAWYFPSKQELYDALYRQGQEDFLRRLAALEDERPLDVHAAAAAFATFCVENPQRYQLLTQRTVPGFQPSPEAHELARAAFGAWRRTLAEVGVSGRSHVDVLTAAVKGLVDQQITVDPTGRRFLRHLDAVVDIIVAHGTGFEEEAQ</sequence>
<evidence type="ECO:0000256" key="3">
    <source>
        <dbReference type="ARBA" id="ARBA00023163"/>
    </source>
</evidence>
<feature type="DNA-binding region" description="H-T-H motif" evidence="4">
    <location>
        <begin position="64"/>
        <end position="83"/>
    </location>
</feature>
<keyword evidence="3" id="KW-0804">Transcription</keyword>
<accession>A0ABP6TCG8</accession>
<evidence type="ECO:0000259" key="5">
    <source>
        <dbReference type="PROSITE" id="PS50977"/>
    </source>
</evidence>
<dbReference type="SUPFAM" id="SSF46689">
    <property type="entry name" value="Homeodomain-like"/>
    <property type="match status" value="1"/>
</dbReference>
<dbReference type="PROSITE" id="PS50977">
    <property type="entry name" value="HTH_TETR_2"/>
    <property type="match status" value="1"/>
</dbReference>
<dbReference type="EMBL" id="BAAAYN010000133">
    <property type="protein sequence ID" value="GAA3399349.1"/>
    <property type="molecule type" value="Genomic_DNA"/>
</dbReference>
<evidence type="ECO:0000313" key="6">
    <source>
        <dbReference type="EMBL" id="GAA3399349.1"/>
    </source>
</evidence>
<organism evidence="6 7">
    <name type="scientific">Cryptosporangium minutisporangium</name>
    <dbReference type="NCBI Taxonomy" id="113569"/>
    <lineage>
        <taxon>Bacteria</taxon>
        <taxon>Bacillati</taxon>
        <taxon>Actinomycetota</taxon>
        <taxon>Actinomycetes</taxon>
        <taxon>Cryptosporangiales</taxon>
        <taxon>Cryptosporangiaceae</taxon>
        <taxon>Cryptosporangium</taxon>
    </lineage>
</organism>
<dbReference type="PANTHER" id="PTHR30055">
    <property type="entry name" value="HTH-TYPE TRANSCRIPTIONAL REGULATOR RUTR"/>
    <property type="match status" value="1"/>
</dbReference>
<keyword evidence="7" id="KW-1185">Reference proteome</keyword>
<reference evidence="7" key="1">
    <citation type="journal article" date="2019" name="Int. J. Syst. Evol. Microbiol.">
        <title>The Global Catalogue of Microorganisms (GCM) 10K type strain sequencing project: providing services to taxonomists for standard genome sequencing and annotation.</title>
        <authorList>
            <consortium name="The Broad Institute Genomics Platform"/>
            <consortium name="The Broad Institute Genome Sequencing Center for Infectious Disease"/>
            <person name="Wu L."/>
            <person name="Ma J."/>
        </authorList>
    </citation>
    <scope>NUCLEOTIDE SEQUENCE [LARGE SCALE GENOMIC DNA]</scope>
    <source>
        <strain evidence="7">JCM 9458</strain>
    </source>
</reference>
<dbReference type="PANTHER" id="PTHR30055:SF234">
    <property type="entry name" value="HTH-TYPE TRANSCRIPTIONAL REGULATOR BETI"/>
    <property type="match status" value="1"/>
</dbReference>
<evidence type="ECO:0000313" key="7">
    <source>
        <dbReference type="Proteomes" id="UP001501676"/>
    </source>
</evidence>
<evidence type="ECO:0000256" key="2">
    <source>
        <dbReference type="ARBA" id="ARBA00023125"/>
    </source>
</evidence>